<sequence length="1316" mass="144206">MGSATESPPHQGEHNNTLRAEKIVSVTDTTTASTISKKSKSDAKDNTPEQTASLGSYFRLLSQASALDRAILAVALLSSIGSGVPLPLMNIVFGNMVGEFNGYFTDDSSTTESEFKSAISKLSLYIVYLFIAKFALTYFSMYCFRVIGLRVSGTLRLRYMHALFAQPISKLDLVSVGTVTNTITTLSNSIQQSISDKLAILFQSLALLVAAYAIAFRYSWALTLVTSAALVFIFAVCFIAVPMMTKIQRQVDKADEKHSSIAAEVIGSIRTVVSLGAEGTLAQRYADWIEIARLRGRKLSVVMAVQLGLVFFAMYASYSLAFWFGLKLYREGHIANINTVITVFFSVMVAVSVLGRIASPLVTIAKAASAADAFFEMIDSDKPNAGGLRGPEVSAEADLVFQNVHFTYPSRPDSKVLRGLNARFQKHKTTALVGPSGSGKSTIVGLLERWYELNANAAHPDQGAILVGERNVQELNLKWWRTQIGLVQQEPILFNDTIFNNIAYGLIGTQWEHESDEVKKELVQQACRQAFADEFIDRLPEGFATMVGENGTKLSGGQRQRLAIARSIVKQPTILILDEATSAIDVRGEKIVQAALDRLAENRTTIVIAHRLTTIRKADHIIVMKGGVDVEQGTHEELLAIEDGVYSGLVNAQTLEMLDAEGSDIQDGMEDIDDDAKSAKMSWKKVGKEDELEESKNRGFFGSIGVFLYENRGQWRFYIPALLGAAGAGAAFPIQSWLFARIIQVFQYSGDKLVHAANFWALMFLVLAIGNGVCYAMIGYSANRFSVEISSYCRTRYFQDIVEKPIPFHDRIDNASGSLVSRLATDPKQVQELLGINGALPCMSIFGMIGCIIIAFTFGWKLSLVAVLAALPCTFLAAFMRIRYEVQFDAMNAAVYSGSSQFAAEAIDAFRTVSALTMEDAILNRYSTMLLAQQKKAFRKAWYATLVFAFSDSVELCAMALTFWYGGQLLASREYEPTSFFVIYMAIIQGGQQAGQFFSFGSNIAQAIASANRMLDFRPTRNETQQQMTTTDSASQSATAASISFRDVTFRYASHDRPLFTGLNLDIRPGQFVAFVGPSGCGKTTVISLLERFYSPAKGTVLLNDQDITTIDPATYRKTISLVAQEPRLFEGTIRENITLGLPNPSEVVDAEIEQACRDAEIHDFITSLPQGYATELGIKAQAALSGGQRQRLCIARALLRKPKLLLLDEATSSLDSQSEKVVQAALERLAAKRCMTIVAVAHRLATIQKADVIFVFGEGGLGGSRVVEQGTHAELVGRRGVYFQMVCFPLLWTPSGCNANYVTVSGERVGSVIAW</sequence>
<feature type="transmembrane region" description="Helical" evidence="13">
    <location>
        <begin position="221"/>
        <end position="241"/>
    </location>
</feature>
<dbReference type="PROSITE" id="PS00211">
    <property type="entry name" value="ABC_TRANSPORTER_1"/>
    <property type="match status" value="2"/>
</dbReference>
<keyword evidence="3" id="KW-0813">Transport</keyword>
<evidence type="ECO:0000256" key="8">
    <source>
        <dbReference type="ARBA" id="ARBA00022840"/>
    </source>
</evidence>
<feature type="transmembrane region" description="Helical" evidence="13">
    <location>
        <begin position="759"/>
        <end position="778"/>
    </location>
</feature>
<dbReference type="SUPFAM" id="SSF52540">
    <property type="entry name" value="P-loop containing nucleoside triphosphate hydrolases"/>
    <property type="match status" value="2"/>
</dbReference>
<dbReference type="CDD" id="cd18577">
    <property type="entry name" value="ABC_6TM_Pgp_ABCB1_D1_like"/>
    <property type="match status" value="1"/>
</dbReference>
<dbReference type="InterPro" id="IPR039421">
    <property type="entry name" value="Type_1_exporter"/>
</dbReference>
<dbReference type="GO" id="GO:0016887">
    <property type="term" value="F:ATP hydrolysis activity"/>
    <property type="evidence" value="ECO:0007669"/>
    <property type="project" value="InterPro"/>
</dbReference>
<dbReference type="GO" id="GO:0005886">
    <property type="term" value="C:plasma membrane"/>
    <property type="evidence" value="ECO:0007669"/>
    <property type="project" value="UniProtKB-SubCell"/>
</dbReference>
<feature type="transmembrane region" description="Helical" evidence="13">
    <location>
        <begin position="838"/>
        <end position="858"/>
    </location>
</feature>
<feature type="domain" description="ABC transporter" evidence="14">
    <location>
        <begin position="399"/>
        <end position="651"/>
    </location>
</feature>
<dbReference type="GO" id="GO:0090374">
    <property type="term" value="P:oligopeptide export from mitochondrion"/>
    <property type="evidence" value="ECO:0007669"/>
    <property type="project" value="TreeGrafter"/>
</dbReference>
<name>A0A319CQ28_9EURO</name>
<dbReference type="RefSeq" id="XP_025487808.1">
    <property type="nucleotide sequence ID" value="XM_025636196.1"/>
</dbReference>
<dbReference type="VEuPathDB" id="FungiDB:BO82DRAFT_358118"/>
<comment type="similarity">
    <text evidence="2">Belongs to the ABC transporter superfamily. ABCB family. Multidrug resistance exporter (TC 3.A.1.201) subfamily.</text>
</comment>
<evidence type="ECO:0000256" key="11">
    <source>
        <dbReference type="ARBA" id="ARBA00023180"/>
    </source>
</evidence>
<feature type="domain" description="ABC transmembrane type-1" evidence="15">
    <location>
        <begin position="73"/>
        <end position="366"/>
    </location>
</feature>
<evidence type="ECO:0000256" key="4">
    <source>
        <dbReference type="ARBA" id="ARBA00022475"/>
    </source>
</evidence>
<keyword evidence="6" id="KW-0677">Repeat</keyword>
<dbReference type="GO" id="GO:0005524">
    <property type="term" value="F:ATP binding"/>
    <property type="evidence" value="ECO:0007669"/>
    <property type="project" value="UniProtKB-KW"/>
</dbReference>
<dbReference type="Pfam" id="PF00664">
    <property type="entry name" value="ABC_membrane"/>
    <property type="match status" value="2"/>
</dbReference>
<protein>
    <submittedName>
        <fullName evidence="16">Lipid A export ATP-binding/permease protein msbA</fullName>
    </submittedName>
</protein>
<feature type="transmembrane region" description="Helical" evidence="13">
    <location>
        <begin position="337"/>
        <end position="358"/>
    </location>
</feature>
<accession>A0A319CQ28</accession>
<dbReference type="PANTHER" id="PTHR43394">
    <property type="entry name" value="ATP-DEPENDENT PERMEASE MDL1, MITOCHONDRIAL"/>
    <property type="match status" value="1"/>
</dbReference>
<gene>
    <name evidence="16" type="ORF">BO82DRAFT_358118</name>
</gene>
<dbReference type="FunFam" id="1.20.1560.10:FF:000057">
    <property type="entry name" value="ABC multidrug transporter SitT"/>
    <property type="match status" value="1"/>
</dbReference>
<dbReference type="FunFam" id="3.40.50.300:FF:001530">
    <property type="entry name" value="ABC multidrug transporter (Eurofung)"/>
    <property type="match status" value="1"/>
</dbReference>
<keyword evidence="5 13" id="KW-0812">Transmembrane</keyword>
<dbReference type="Gene3D" id="3.40.50.300">
    <property type="entry name" value="P-loop containing nucleotide triphosphate hydrolases"/>
    <property type="match status" value="2"/>
</dbReference>
<feature type="transmembrane region" description="Helical" evidence="13">
    <location>
        <begin position="70"/>
        <end position="93"/>
    </location>
</feature>
<proteinExistence type="inferred from homology"/>
<dbReference type="SUPFAM" id="SSF90123">
    <property type="entry name" value="ABC transporter transmembrane region"/>
    <property type="match status" value="2"/>
</dbReference>
<dbReference type="GeneID" id="37138937"/>
<feature type="transmembrane region" description="Helical" evidence="13">
    <location>
        <begin position="301"/>
        <end position="325"/>
    </location>
</feature>
<dbReference type="STRING" id="1448315.A0A319CQ28"/>
<keyword evidence="7" id="KW-0547">Nucleotide-binding</keyword>
<dbReference type="FunFam" id="3.40.50.300:FF:000913">
    <property type="entry name" value="ABC multidrug transporter SitT"/>
    <property type="match status" value="1"/>
</dbReference>
<evidence type="ECO:0000256" key="2">
    <source>
        <dbReference type="ARBA" id="ARBA00007577"/>
    </source>
</evidence>
<evidence type="ECO:0000259" key="15">
    <source>
        <dbReference type="PROSITE" id="PS50929"/>
    </source>
</evidence>
<keyword evidence="17" id="KW-1185">Reference proteome</keyword>
<dbReference type="PANTHER" id="PTHR43394:SF11">
    <property type="entry name" value="ATP-BINDING CASSETTE TRANSPORTER"/>
    <property type="match status" value="1"/>
</dbReference>
<feature type="domain" description="ABC transporter" evidence="14">
    <location>
        <begin position="1043"/>
        <end position="1284"/>
    </location>
</feature>
<dbReference type="EMBL" id="KZ821739">
    <property type="protein sequence ID" value="PYH77608.1"/>
    <property type="molecule type" value="Genomic_DNA"/>
</dbReference>
<dbReference type="InterPro" id="IPR036640">
    <property type="entry name" value="ABC1_TM_sf"/>
</dbReference>
<dbReference type="Proteomes" id="UP000248340">
    <property type="component" value="Unassembled WGS sequence"/>
</dbReference>
<evidence type="ECO:0000256" key="3">
    <source>
        <dbReference type="ARBA" id="ARBA00022448"/>
    </source>
</evidence>
<evidence type="ECO:0000256" key="12">
    <source>
        <dbReference type="SAM" id="MobiDB-lite"/>
    </source>
</evidence>
<dbReference type="InterPro" id="IPR003593">
    <property type="entry name" value="AAA+_ATPase"/>
</dbReference>
<feature type="compositionally biased region" description="Low complexity" evidence="12">
    <location>
        <begin position="23"/>
        <end position="36"/>
    </location>
</feature>
<evidence type="ECO:0000256" key="13">
    <source>
        <dbReference type="SAM" id="Phobius"/>
    </source>
</evidence>
<keyword evidence="8 16" id="KW-0067">ATP-binding</keyword>
<feature type="transmembrane region" description="Helical" evidence="13">
    <location>
        <begin position="198"/>
        <end position="215"/>
    </location>
</feature>
<feature type="transmembrane region" description="Helical" evidence="13">
    <location>
        <begin position="125"/>
        <end position="148"/>
    </location>
</feature>
<dbReference type="PROSITE" id="PS50929">
    <property type="entry name" value="ABC_TM1F"/>
    <property type="match status" value="2"/>
</dbReference>
<dbReference type="GO" id="GO:0005743">
    <property type="term" value="C:mitochondrial inner membrane"/>
    <property type="evidence" value="ECO:0007669"/>
    <property type="project" value="TreeGrafter"/>
</dbReference>
<keyword evidence="10 13" id="KW-0472">Membrane</keyword>
<evidence type="ECO:0000313" key="16">
    <source>
        <dbReference type="EMBL" id="PYH77608.1"/>
    </source>
</evidence>
<evidence type="ECO:0000259" key="14">
    <source>
        <dbReference type="PROSITE" id="PS50893"/>
    </source>
</evidence>
<evidence type="ECO:0000256" key="5">
    <source>
        <dbReference type="ARBA" id="ARBA00022692"/>
    </source>
</evidence>
<keyword evidence="11" id="KW-0325">Glycoprotein</keyword>
<evidence type="ECO:0000256" key="9">
    <source>
        <dbReference type="ARBA" id="ARBA00022989"/>
    </source>
</evidence>
<feature type="domain" description="ABC transmembrane type-1" evidence="15">
    <location>
        <begin position="721"/>
        <end position="1006"/>
    </location>
</feature>
<dbReference type="OrthoDB" id="6500128at2759"/>
<feature type="transmembrane region" description="Helical" evidence="13">
    <location>
        <begin position="864"/>
        <end position="882"/>
    </location>
</feature>
<evidence type="ECO:0000256" key="7">
    <source>
        <dbReference type="ARBA" id="ARBA00022741"/>
    </source>
</evidence>
<dbReference type="InterPro" id="IPR011527">
    <property type="entry name" value="ABC1_TM_dom"/>
</dbReference>
<evidence type="ECO:0000313" key="17">
    <source>
        <dbReference type="Proteomes" id="UP000248340"/>
    </source>
</evidence>
<evidence type="ECO:0000256" key="10">
    <source>
        <dbReference type="ARBA" id="ARBA00023136"/>
    </source>
</evidence>
<dbReference type="PROSITE" id="PS50893">
    <property type="entry name" value="ABC_TRANSPORTER_2"/>
    <property type="match status" value="2"/>
</dbReference>
<dbReference type="CDD" id="cd03249">
    <property type="entry name" value="ABC_MTABC3_MDL1_MDL2"/>
    <property type="match status" value="1"/>
</dbReference>
<dbReference type="GO" id="GO:0015421">
    <property type="term" value="F:ABC-type oligopeptide transporter activity"/>
    <property type="evidence" value="ECO:0007669"/>
    <property type="project" value="TreeGrafter"/>
</dbReference>
<feature type="transmembrane region" description="Helical" evidence="13">
    <location>
        <begin position="941"/>
        <end position="965"/>
    </location>
</feature>
<comment type="subcellular location">
    <subcellularLocation>
        <location evidence="1">Cell membrane</location>
        <topology evidence="1">Multi-pass membrane protein</topology>
    </subcellularLocation>
</comment>
<dbReference type="SMART" id="SM00382">
    <property type="entry name" value="AAA"/>
    <property type="match status" value="2"/>
</dbReference>
<dbReference type="InterPro" id="IPR027417">
    <property type="entry name" value="P-loop_NTPase"/>
</dbReference>
<feature type="region of interest" description="Disordered" evidence="12">
    <location>
        <begin position="1"/>
        <end position="49"/>
    </location>
</feature>
<dbReference type="InterPro" id="IPR017871">
    <property type="entry name" value="ABC_transporter-like_CS"/>
</dbReference>
<evidence type="ECO:0000256" key="1">
    <source>
        <dbReference type="ARBA" id="ARBA00004651"/>
    </source>
</evidence>
<keyword evidence="9 13" id="KW-1133">Transmembrane helix</keyword>
<organism evidence="16 17">
    <name type="scientific">Aspergillus uvarum CBS 121591</name>
    <dbReference type="NCBI Taxonomy" id="1448315"/>
    <lineage>
        <taxon>Eukaryota</taxon>
        <taxon>Fungi</taxon>
        <taxon>Dikarya</taxon>
        <taxon>Ascomycota</taxon>
        <taxon>Pezizomycotina</taxon>
        <taxon>Eurotiomycetes</taxon>
        <taxon>Eurotiomycetidae</taxon>
        <taxon>Eurotiales</taxon>
        <taxon>Aspergillaceae</taxon>
        <taxon>Aspergillus</taxon>
        <taxon>Aspergillus subgen. Circumdati</taxon>
    </lineage>
</organism>
<evidence type="ECO:0000256" key="6">
    <source>
        <dbReference type="ARBA" id="ARBA00022737"/>
    </source>
</evidence>
<feature type="transmembrane region" description="Helical" evidence="13">
    <location>
        <begin position="717"/>
        <end position="739"/>
    </location>
</feature>
<dbReference type="Gene3D" id="1.20.1560.10">
    <property type="entry name" value="ABC transporter type 1, transmembrane domain"/>
    <property type="match status" value="1"/>
</dbReference>
<keyword evidence="4" id="KW-1003">Cell membrane</keyword>
<dbReference type="InterPro" id="IPR003439">
    <property type="entry name" value="ABC_transporter-like_ATP-bd"/>
</dbReference>
<feature type="compositionally biased region" description="Polar residues" evidence="12">
    <location>
        <begin position="1"/>
        <end position="18"/>
    </location>
</feature>
<dbReference type="CDD" id="cd18578">
    <property type="entry name" value="ABC_6TM_Pgp_ABCB1_D2_like"/>
    <property type="match status" value="1"/>
</dbReference>
<reference evidence="16 17" key="1">
    <citation type="submission" date="2016-12" db="EMBL/GenBank/DDBJ databases">
        <title>The genomes of Aspergillus section Nigri reveals drivers in fungal speciation.</title>
        <authorList>
            <consortium name="DOE Joint Genome Institute"/>
            <person name="Vesth T.C."/>
            <person name="Nybo J."/>
            <person name="Theobald S."/>
            <person name="Brandl J."/>
            <person name="Frisvad J.C."/>
            <person name="Nielsen K.F."/>
            <person name="Lyhne E.K."/>
            <person name="Kogle M.E."/>
            <person name="Kuo A."/>
            <person name="Riley R."/>
            <person name="Clum A."/>
            <person name="Nolan M."/>
            <person name="Lipzen A."/>
            <person name="Salamov A."/>
            <person name="Henrissat B."/>
            <person name="Wiebenga A."/>
            <person name="De Vries R.P."/>
            <person name="Grigoriev I.V."/>
            <person name="Mortensen U.H."/>
            <person name="Andersen M.R."/>
            <person name="Baker S.E."/>
        </authorList>
    </citation>
    <scope>NUCLEOTIDE SEQUENCE [LARGE SCALE GENOMIC DNA]</scope>
    <source>
        <strain evidence="16 17">CBS 121591</strain>
    </source>
</reference>
<dbReference type="Pfam" id="PF00005">
    <property type="entry name" value="ABC_tran"/>
    <property type="match status" value="2"/>
</dbReference>